<proteinExistence type="inferred from homology"/>
<keyword evidence="3 7" id="KW-0732">Signal</keyword>
<evidence type="ECO:0000256" key="1">
    <source>
        <dbReference type="ARBA" id="ARBA00004418"/>
    </source>
</evidence>
<feature type="signal peptide" evidence="7">
    <location>
        <begin position="1"/>
        <end position="20"/>
    </location>
</feature>
<evidence type="ECO:0000256" key="6">
    <source>
        <dbReference type="ARBA" id="ARBA00023284"/>
    </source>
</evidence>
<sequence length="272" mass="30118">MQFPKLAMSTLMIASAFSFVACSKQDANQKSSDEAITATTSATGEASTLPENNAHQRLMQTLQANFDKAGLKAKILNIRNTEIANMYWVTLEGFPAVLATADGKYIFQGDVIRLGDKQIHHVSEDLQAADNKAKFAALNPKDLIIYPAQGKAKHIIYVFTDSSCPYCHKFHEHMVEMNQKGIEVRYIAWPRGEQYFPTMQSIWCSEDRKAAFDQSVSGIPVQAAQCDNPVLAQYQLGMNIGVNGTPAVYNADGKYLGGYIEPADLLKRLNEK</sequence>
<keyword evidence="6 7" id="KW-0676">Redox-active center</keyword>
<dbReference type="InterPro" id="IPR051470">
    <property type="entry name" value="Thiol:disulfide_interchange"/>
</dbReference>
<dbReference type="PANTHER" id="PTHR35272">
    <property type="entry name" value="THIOL:DISULFIDE INTERCHANGE PROTEIN DSBC-RELATED"/>
    <property type="match status" value="1"/>
</dbReference>
<dbReference type="Proteomes" id="UP000196536">
    <property type="component" value="Unassembled WGS sequence"/>
</dbReference>
<accession>A0A1Z9Z308</accession>
<dbReference type="RefSeq" id="WP_087619533.1">
    <property type="nucleotide sequence ID" value="NZ_NEXX01000001.1"/>
</dbReference>
<keyword evidence="4 7" id="KW-0574">Periplasm</keyword>
<evidence type="ECO:0000313" key="10">
    <source>
        <dbReference type="EMBL" id="OUY08878.1"/>
    </source>
</evidence>
<comment type="similarity">
    <text evidence="2 7">Belongs to the thioredoxin family. DsbC subfamily.</text>
</comment>
<dbReference type="InterPro" id="IPR033954">
    <property type="entry name" value="DiS-bond_Isoase_DsbC/G"/>
</dbReference>
<protein>
    <recommendedName>
        <fullName evidence="7">Thiol:disulfide interchange protein</fullName>
    </recommendedName>
</protein>
<dbReference type="OrthoDB" id="12976at2"/>
<feature type="domain" description="Thioredoxin-like fold" evidence="9">
    <location>
        <begin position="148"/>
        <end position="269"/>
    </location>
</feature>
<gene>
    <name evidence="10" type="ORF">CAP51_04490</name>
</gene>
<dbReference type="PANTHER" id="PTHR35272:SF3">
    <property type="entry name" value="THIOL:DISULFIDE INTERCHANGE PROTEIN DSBC"/>
    <property type="match status" value="1"/>
</dbReference>
<organism evidence="10 11">
    <name type="scientific">Acinetobacter populi</name>
    <dbReference type="NCBI Taxonomy" id="1582270"/>
    <lineage>
        <taxon>Bacteria</taxon>
        <taxon>Pseudomonadati</taxon>
        <taxon>Pseudomonadota</taxon>
        <taxon>Gammaproteobacteria</taxon>
        <taxon>Moraxellales</taxon>
        <taxon>Moraxellaceae</taxon>
        <taxon>Acinetobacter</taxon>
    </lineage>
</organism>
<feature type="chain" id="PRO_5011812665" description="Thiol:disulfide interchange protein" evidence="7">
    <location>
        <begin position="21"/>
        <end position="272"/>
    </location>
</feature>
<dbReference type="EMBL" id="NEXX01000001">
    <property type="protein sequence ID" value="OUY08878.1"/>
    <property type="molecule type" value="Genomic_DNA"/>
</dbReference>
<dbReference type="GO" id="GO:0042597">
    <property type="term" value="C:periplasmic space"/>
    <property type="evidence" value="ECO:0007669"/>
    <property type="project" value="UniProtKB-SubCell"/>
</dbReference>
<dbReference type="Gene3D" id="3.10.450.70">
    <property type="entry name" value="Disulphide bond isomerase, DsbC/G, N-terminal"/>
    <property type="match status" value="1"/>
</dbReference>
<dbReference type="CDD" id="cd03020">
    <property type="entry name" value="DsbA_DsbC_DsbG"/>
    <property type="match status" value="1"/>
</dbReference>
<evidence type="ECO:0000259" key="8">
    <source>
        <dbReference type="Pfam" id="PF10411"/>
    </source>
</evidence>
<dbReference type="SUPFAM" id="SSF52833">
    <property type="entry name" value="Thioredoxin-like"/>
    <property type="match status" value="1"/>
</dbReference>
<evidence type="ECO:0000256" key="3">
    <source>
        <dbReference type="ARBA" id="ARBA00022729"/>
    </source>
</evidence>
<comment type="caution">
    <text evidence="10">The sequence shown here is derived from an EMBL/GenBank/DDBJ whole genome shotgun (WGS) entry which is preliminary data.</text>
</comment>
<evidence type="ECO:0000256" key="2">
    <source>
        <dbReference type="ARBA" id="ARBA00009813"/>
    </source>
</evidence>
<evidence type="ECO:0000256" key="5">
    <source>
        <dbReference type="ARBA" id="ARBA00023157"/>
    </source>
</evidence>
<keyword evidence="5" id="KW-1015">Disulfide bond</keyword>
<dbReference type="InterPro" id="IPR036249">
    <property type="entry name" value="Thioredoxin-like_sf"/>
</dbReference>
<evidence type="ECO:0000256" key="7">
    <source>
        <dbReference type="RuleBase" id="RU364038"/>
    </source>
</evidence>
<keyword evidence="11" id="KW-1185">Reference proteome</keyword>
<feature type="domain" description="Disulphide bond isomerase DsbC/G N-terminal" evidence="8">
    <location>
        <begin position="58"/>
        <end position="117"/>
    </location>
</feature>
<dbReference type="InterPro" id="IPR018950">
    <property type="entry name" value="DiS-bond_isomerase_DsbC/G_N"/>
</dbReference>
<dbReference type="SUPFAM" id="SSF54423">
    <property type="entry name" value="DsbC/DsbG N-terminal domain-like"/>
    <property type="match status" value="1"/>
</dbReference>
<reference evidence="10 11" key="1">
    <citation type="submission" date="2017-05" db="EMBL/GenBank/DDBJ databases">
        <title>Acinetobacter populi ANC 5415 (= PBJ7), whole genome shotgun sequencing project.</title>
        <authorList>
            <person name="Nemec A."/>
            <person name="Radolfova-Krizova L."/>
        </authorList>
    </citation>
    <scope>NUCLEOTIDE SEQUENCE [LARGE SCALE GENOMIC DNA]</scope>
    <source>
        <strain evidence="10 11">PBJ7</strain>
    </source>
</reference>
<comment type="subcellular location">
    <subcellularLocation>
        <location evidence="1 7">Periplasm</location>
    </subcellularLocation>
</comment>
<dbReference type="AlphaFoldDB" id="A0A1Z9Z308"/>
<evidence type="ECO:0000259" key="9">
    <source>
        <dbReference type="Pfam" id="PF13098"/>
    </source>
</evidence>
<name>A0A1Z9Z308_9GAMM</name>
<dbReference type="Pfam" id="PF13098">
    <property type="entry name" value="Thioredoxin_2"/>
    <property type="match status" value="1"/>
</dbReference>
<dbReference type="InterPro" id="IPR012336">
    <property type="entry name" value="Thioredoxin-like_fold"/>
</dbReference>
<dbReference type="PROSITE" id="PS51257">
    <property type="entry name" value="PROKAR_LIPOPROTEIN"/>
    <property type="match status" value="1"/>
</dbReference>
<evidence type="ECO:0000313" key="11">
    <source>
        <dbReference type="Proteomes" id="UP000196536"/>
    </source>
</evidence>
<comment type="function">
    <text evidence="7">Required for disulfide bond formation in some periplasmic proteins. Acts by transferring its disulfide bond to other proteins and is reduced in the process.</text>
</comment>
<dbReference type="Pfam" id="PF10411">
    <property type="entry name" value="DsbC_N"/>
    <property type="match status" value="1"/>
</dbReference>
<dbReference type="Gene3D" id="3.40.30.10">
    <property type="entry name" value="Glutaredoxin"/>
    <property type="match status" value="1"/>
</dbReference>
<dbReference type="InterPro" id="IPR009094">
    <property type="entry name" value="DiS-bond_isomerase_DsbC/G_N_sf"/>
</dbReference>
<evidence type="ECO:0000256" key="4">
    <source>
        <dbReference type="ARBA" id="ARBA00022764"/>
    </source>
</evidence>